<dbReference type="Proteomes" id="UP000053599">
    <property type="component" value="Unassembled WGS sequence"/>
</dbReference>
<sequence length="324" mass="35521">MSSADATERSAKRIKMNHENSANENSSGRNKNKNKGKYLTHKARHSTRPNGKPTNRLGPAISTSGIHSGDVGIFVTSDKGQERKCIQELADILSEYIDQDAQPAAENHPSGASNGDDGNGGEVDIEADILAELDSLRPTHPTSNSSFQKLSFITLDIPCVSFVRFPLPSATTPTPILDPVEIVREICLSASSKHSTGPRSRYIKRLTPINRIRKTLNNGLESLCDEVLPPHFQVETMSKGCKFAIRPTIRNNNKLDRDQVIRVVADKIGALGQGMHTVDLKGYDKLVLVDVYRNVVGMSVVGDEFEKLKRFNLAEIHASLLNGD</sequence>
<keyword evidence="1" id="KW-0694">RNA-binding</keyword>
<dbReference type="Pfam" id="PF02926">
    <property type="entry name" value="THUMP"/>
    <property type="match status" value="1"/>
</dbReference>
<dbReference type="Gene3D" id="3.30.2300.10">
    <property type="entry name" value="THUMP superfamily"/>
    <property type="match status" value="1"/>
</dbReference>
<organism evidence="4 5">
    <name type="scientific">Exophiala sideris</name>
    <dbReference type="NCBI Taxonomy" id="1016849"/>
    <lineage>
        <taxon>Eukaryota</taxon>
        <taxon>Fungi</taxon>
        <taxon>Dikarya</taxon>
        <taxon>Ascomycota</taxon>
        <taxon>Pezizomycotina</taxon>
        <taxon>Eurotiomycetes</taxon>
        <taxon>Chaetothyriomycetidae</taxon>
        <taxon>Chaetothyriales</taxon>
        <taxon>Herpotrichiellaceae</taxon>
        <taxon>Exophiala</taxon>
    </lineage>
</organism>
<dbReference type="HOGENOM" id="CLU_039352_2_2_1"/>
<dbReference type="InterPro" id="IPR004114">
    <property type="entry name" value="THUMP_dom"/>
</dbReference>
<evidence type="ECO:0000256" key="2">
    <source>
        <dbReference type="SAM" id="MobiDB-lite"/>
    </source>
</evidence>
<dbReference type="PROSITE" id="PS51165">
    <property type="entry name" value="THUMP"/>
    <property type="match status" value="1"/>
</dbReference>
<dbReference type="FunFam" id="3.30.2300.10:FF:000001">
    <property type="entry name" value="THUMP domain-containing protein 1"/>
    <property type="match status" value="1"/>
</dbReference>
<accession>A0A0D1YM26</accession>
<evidence type="ECO:0000313" key="4">
    <source>
        <dbReference type="EMBL" id="KIV82124.1"/>
    </source>
</evidence>
<dbReference type="InterPro" id="IPR040183">
    <property type="entry name" value="THUMPD1-like"/>
</dbReference>
<dbReference type="PANTHER" id="PTHR13452">
    <property type="entry name" value="THUMP DOMAIN CONTAINING PROTEIN 1-RELATED"/>
    <property type="match status" value="1"/>
</dbReference>
<proteinExistence type="predicted"/>
<name>A0A0D1YM26_9EURO</name>
<evidence type="ECO:0000259" key="3">
    <source>
        <dbReference type="PROSITE" id="PS51165"/>
    </source>
</evidence>
<evidence type="ECO:0000256" key="1">
    <source>
        <dbReference type="PROSITE-ProRule" id="PRU00529"/>
    </source>
</evidence>
<feature type="region of interest" description="Disordered" evidence="2">
    <location>
        <begin position="102"/>
        <end position="122"/>
    </location>
</feature>
<dbReference type="CDD" id="cd11717">
    <property type="entry name" value="THUMP_THUMPD1_like"/>
    <property type="match status" value="1"/>
</dbReference>
<feature type="compositionally biased region" description="Basic and acidic residues" evidence="2">
    <location>
        <begin position="1"/>
        <end position="11"/>
    </location>
</feature>
<gene>
    <name evidence="4" type="ORF">PV11_04254</name>
</gene>
<feature type="compositionally biased region" description="Basic residues" evidence="2">
    <location>
        <begin position="30"/>
        <end position="47"/>
    </location>
</feature>
<feature type="domain" description="THUMP" evidence="3">
    <location>
        <begin position="191"/>
        <end position="302"/>
    </location>
</feature>
<evidence type="ECO:0000313" key="5">
    <source>
        <dbReference type="Proteomes" id="UP000053599"/>
    </source>
</evidence>
<dbReference type="GO" id="GO:0006400">
    <property type="term" value="P:tRNA modification"/>
    <property type="evidence" value="ECO:0007669"/>
    <property type="project" value="InterPro"/>
</dbReference>
<dbReference type="PANTHER" id="PTHR13452:SF10">
    <property type="entry name" value="THUMP DOMAIN-CONTAINING PROTEIN 1"/>
    <property type="match status" value="1"/>
</dbReference>
<feature type="region of interest" description="Disordered" evidence="2">
    <location>
        <begin position="1"/>
        <end position="64"/>
    </location>
</feature>
<dbReference type="OrthoDB" id="367221at2759"/>
<dbReference type="EMBL" id="KN846952">
    <property type="protein sequence ID" value="KIV82124.1"/>
    <property type="molecule type" value="Genomic_DNA"/>
</dbReference>
<dbReference type="GO" id="GO:0003723">
    <property type="term" value="F:RNA binding"/>
    <property type="evidence" value="ECO:0007669"/>
    <property type="project" value="UniProtKB-UniRule"/>
</dbReference>
<reference evidence="4 5" key="1">
    <citation type="submission" date="2015-01" db="EMBL/GenBank/DDBJ databases">
        <title>The Genome Sequence of Exophiala sideris CBS121828.</title>
        <authorList>
            <consortium name="The Broad Institute Genomics Platform"/>
            <person name="Cuomo C."/>
            <person name="de Hoog S."/>
            <person name="Gorbushina A."/>
            <person name="Stielow B."/>
            <person name="Teixiera M."/>
            <person name="Abouelleil A."/>
            <person name="Chapman S.B."/>
            <person name="Priest M."/>
            <person name="Young S.K."/>
            <person name="Wortman J."/>
            <person name="Nusbaum C."/>
            <person name="Birren B."/>
        </authorList>
    </citation>
    <scope>NUCLEOTIDE SEQUENCE [LARGE SCALE GENOMIC DNA]</scope>
    <source>
        <strain evidence="4 5">CBS 121828</strain>
    </source>
</reference>
<protein>
    <recommendedName>
        <fullName evidence="3">THUMP domain-containing protein</fullName>
    </recommendedName>
</protein>
<dbReference type="STRING" id="1016849.A0A0D1YM26"/>
<dbReference type="SUPFAM" id="SSF143437">
    <property type="entry name" value="THUMP domain-like"/>
    <property type="match status" value="1"/>
</dbReference>
<dbReference type="AlphaFoldDB" id="A0A0D1YM26"/>